<dbReference type="AlphaFoldDB" id="A0A6J4S044"/>
<gene>
    <name evidence="2" type="ORF">AVDCRST_MAG39-453</name>
</gene>
<evidence type="ECO:0000313" key="2">
    <source>
        <dbReference type="EMBL" id="CAA9486001.1"/>
    </source>
</evidence>
<proteinExistence type="predicted"/>
<dbReference type="EMBL" id="CADCVW010000020">
    <property type="protein sequence ID" value="CAA9486001.1"/>
    <property type="molecule type" value="Genomic_DNA"/>
</dbReference>
<feature type="region of interest" description="Disordered" evidence="1">
    <location>
        <begin position="1"/>
        <end position="41"/>
    </location>
</feature>
<evidence type="ECO:0000256" key="1">
    <source>
        <dbReference type="SAM" id="MobiDB-lite"/>
    </source>
</evidence>
<sequence length="64" mass="6874">MLSGVASAPRSGPEKTQRRKPSSLFCSSRVNRRAGGERGRRHHLLIQGDAVTDAALIFGTPAMI</sequence>
<name>A0A6J4S044_9SPHN</name>
<organism evidence="2">
    <name type="scientific">uncultured Sphingomonadaceae bacterium</name>
    <dbReference type="NCBI Taxonomy" id="169976"/>
    <lineage>
        <taxon>Bacteria</taxon>
        <taxon>Pseudomonadati</taxon>
        <taxon>Pseudomonadota</taxon>
        <taxon>Alphaproteobacteria</taxon>
        <taxon>Sphingomonadales</taxon>
        <taxon>Sphingomonadaceae</taxon>
        <taxon>environmental samples</taxon>
    </lineage>
</organism>
<protein>
    <submittedName>
        <fullName evidence="2">Uncharacterized protein</fullName>
    </submittedName>
</protein>
<reference evidence="2" key="1">
    <citation type="submission" date="2020-02" db="EMBL/GenBank/DDBJ databases">
        <authorList>
            <person name="Meier V. D."/>
        </authorList>
    </citation>
    <scope>NUCLEOTIDE SEQUENCE</scope>
    <source>
        <strain evidence="2">AVDCRST_MAG39</strain>
    </source>
</reference>
<accession>A0A6J4S044</accession>